<comment type="caution">
    <text evidence="1">The sequence shown here is derived from an EMBL/GenBank/DDBJ whole genome shotgun (WGS) entry which is preliminary data.</text>
</comment>
<accession>A0AAV5N4D9</accession>
<reference evidence="1" key="1">
    <citation type="submission" date="2022-06" db="EMBL/GenBank/DDBJ databases">
        <title>Draft genome sequences of Leminorella grimontii str. JCM5902.</title>
        <authorList>
            <person name="Wakabayashi Y."/>
            <person name="Kojima K."/>
        </authorList>
    </citation>
    <scope>NUCLEOTIDE SEQUENCE</scope>
    <source>
        <strain evidence="1">JCM 5902</strain>
    </source>
</reference>
<dbReference type="Proteomes" id="UP001058124">
    <property type="component" value="Unassembled WGS sequence"/>
</dbReference>
<sequence>MEIEELWGLIALGKDAPRDYTDWAEHRMAQEESDTLVILASLGLDKEPIREDVVHYFHRYLNERLITQPTKEESLSRYVNHLCRQTIDKALDPDCAVLLLADLHRNTGFEGGWDNPWSQLSYDLTLLDMGEKVRFFHPELKQSNRNDYIMSFASSYLSLRTISVC</sequence>
<name>A0AAV5N4D9_9GAMM</name>
<evidence type="ECO:0000313" key="2">
    <source>
        <dbReference type="Proteomes" id="UP001058124"/>
    </source>
</evidence>
<dbReference type="RefSeq" id="WP_027274968.1">
    <property type="nucleotide sequence ID" value="NZ_BRLH01000009.1"/>
</dbReference>
<dbReference type="AlphaFoldDB" id="A0AAV5N4D9"/>
<protein>
    <submittedName>
        <fullName evidence="1">Uncharacterized protein</fullName>
    </submittedName>
</protein>
<organism evidence="1 2">
    <name type="scientific">Leminorella grimontii</name>
    <dbReference type="NCBI Taxonomy" id="82981"/>
    <lineage>
        <taxon>Bacteria</taxon>
        <taxon>Pseudomonadati</taxon>
        <taxon>Pseudomonadota</taxon>
        <taxon>Gammaproteobacteria</taxon>
        <taxon>Enterobacterales</taxon>
        <taxon>Budviciaceae</taxon>
        <taxon>Leminorella</taxon>
    </lineage>
</organism>
<gene>
    <name evidence="1" type="ORF">SOASR030_29570</name>
</gene>
<proteinExistence type="predicted"/>
<evidence type="ECO:0000313" key="1">
    <source>
        <dbReference type="EMBL" id="GKX56845.1"/>
    </source>
</evidence>
<keyword evidence="2" id="KW-1185">Reference proteome</keyword>
<dbReference type="EMBL" id="BRLH01000009">
    <property type="protein sequence ID" value="GKX56845.1"/>
    <property type="molecule type" value="Genomic_DNA"/>
</dbReference>